<gene>
    <name evidence="1" type="ORF">SAMN05216464_1018</name>
</gene>
<sequence length="48" mass="5283">MEGKLLGLFGCFFSVDEEIYCVSTSWISVKNNKHSGAANITADVQRCI</sequence>
<dbReference type="Proteomes" id="UP000199072">
    <property type="component" value="Unassembled WGS sequence"/>
</dbReference>
<proteinExistence type="predicted"/>
<organism evidence="1 2">
    <name type="scientific">Mucilaginibacter pineti</name>
    <dbReference type="NCBI Taxonomy" id="1391627"/>
    <lineage>
        <taxon>Bacteria</taxon>
        <taxon>Pseudomonadati</taxon>
        <taxon>Bacteroidota</taxon>
        <taxon>Sphingobacteriia</taxon>
        <taxon>Sphingobacteriales</taxon>
        <taxon>Sphingobacteriaceae</taxon>
        <taxon>Mucilaginibacter</taxon>
    </lineage>
</organism>
<evidence type="ECO:0000313" key="1">
    <source>
        <dbReference type="EMBL" id="SDD19071.1"/>
    </source>
</evidence>
<dbReference type="AlphaFoldDB" id="A0A1G6SR37"/>
<name>A0A1G6SR37_9SPHI</name>
<protein>
    <submittedName>
        <fullName evidence="1">Uncharacterized protein</fullName>
    </submittedName>
</protein>
<accession>A0A1G6SR37</accession>
<reference evidence="1 2" key="1">
    <citation type="submission" date="2016-10" db="EMBL/GenBank/DDBJ databases">
        <authorList>
            <person name="de Groot N.N."/>
        </authorList>
    </citation>
    <scope>NUCLEOTIDE SEQUENCE [LARGE SCALE GENOMIC DNA]</scope>
    <source>
        <strain evidence="1 2">47C3B</strain>
    </source>
</reference>
<dbReference type="EMBL" id="FNAI01000001">
    <property type="protein sequence ID" value="SDD19071.1"/>
    <property type="molecule type" value="Genomic_DNA"/>
</dbReference>
<evidence type="ECO:0000313" key="2">
    <source>
        <dbReference type="Proteomes" id="UP000199072"/>
    </source>
</evidence>
<keyword evidence="2" id="KW-1185">Reference proteome</keyword>